<evidence type="ECO:0000259" key="2">
    <source>
        <dbReference type="Pfam" id="PF13676"/>
    </source>
</evidence>
<dbReference type="InterPro" id="IPR026367">
    <property type="entry name" value="FxsC_C"/>
</dbReference>
<dbReference type="Pfam" id="PF13676">
    <property type="entry name" value="TIR_2"/>
    <property type="match status" value="1"/>
</dbReference>
<accession>A0ABV6VNI7</accession>
<dbReference type="EMBL" id="JBHFAB010000001">
    <property type="protein sequence ID" value="MFC1415309.1"/>
    <property type="molecule type" value="Genomic_DNA"/>
</dbReference>
<comment type="caution">
    <text evidence="3">The sequence shown here is derived from an EMBL/GenBank/DDBJ whole genome shotgun (WGS) entry which is preliminary data.</text>
</comment>
<name>A0ABV6VNI7_9ACTN</name>
<dbReference type="InterPro" id="IPR047603">
    <property type="entry name" value="FxsC_N"/>
</dbReference>
<feature type="region of interest" description="Disordered" evidence="1">
    <location>
        <begin position="353"/>
        <end position="372"/>
    </location>
</feature>
<dbReference type="InterPro" id="IPR035897">
    <property type="entry name" value="Toll_tir_struct_dom_sf"/>
</dbReference>
<dbReference type="Gene3D" id="3.40.50.10140">
    <property type="entry name" value="Toll/interleukin-1 receptor homology (TIR) domain"/>
    <property type="match status" value="1"/>
</dbReference>
<organism evidence="3 4">
    <name type="scientific">Streptacidiphilus cavernicola</name>
    <dbReference type="NCBI Taxonomy" id="3342716"/>
    <lineage>
        <taxon>Bacteria</taxon>
        <taxon>Bacillati</taxon>
        <taxon>Actinomycetota</taxon>
        <taxon>Actinomycetes</taxon>
        <taxon>Kitasatosporales</taxon>
        <taxon>Streptomycetaceae</taxon>
        <taxon>Streptacidiphilus</taxon>
    </lineage>
</organism>
<evidence type="ECO:0000256" key="1">
    <source>
        <dbReference type="SAM" id="MobiDB-lite"/>
    </source>
</evidence>
<gene>
    <name evidence="3" type="ORF">ACEZDE_01420</name>
</gene>
<protein>
    <submittedName>
        <fullName evidence="3">TIR-like protein FxsC</fullName>
    </submittedName>
</protein>
<keyword evidence="4" id="KW-1185">Reference proteome</keyword>
<dbReference type="RefSeq" id="WP_380530779.1">
    <property type="nucleotide sequence ID" value="NZ_JBHFAB010000001.1"/>
</dbReference>
<reference evidence="3 4" key="1">
    <citation type="submission" date="2024-09" db="EMBL/GenBank/DDBJ databases">
        <authorList>
            <person name="Lee S.D."/>
        </authorList>
    </citation>
    <scope>NUCLEOTIDE SEQUENCE [LARGE SCALE GENOMIC DNA]</scope>
    <source>
        <strain evidence="3 4">N8-3</strain>
    </source>
</reference>
<dbReference type="SUPFAM" id="SSF52200">
    <property type="entry name" value="Toll/Interleukin receptor TIR domain"/>
    <property type="match status" value="1"/>
</dbReference>
<feature type="region of interest" description="Disordered" evidence="1">
    <location>
        <begin position="393"/>
        <end position="464"/>
    </location>
</feature>
<dbReference type="Proteomes" id="UP001592531">
    <property type="component" value="Unassembled WGS sequence"/>
</dbReference>
<proteinExistence type="predicted"/>
<sequence>MSVREGWGEDAPRPYFFLSYAHTPANSQVDGDPSHWVHQLYKDLCAAVMELTDLPEGEPPGFMDRGMHLGEGWADRIAEALAHCRVFVPLYSPRYFRSVACGQEWDAFASRPVYRIPRNSGHASGIVPALWVTLPQSSLPPVASRLQFNHSDFGQDYVREGLYALLKLNYFRDAYDLAVHRLAQRIVQVAEQTMIPVGRREDFLTRPGAFDDPAPSRQLRIAVLACESENLPPGRSADSYGQSGLDWQPYRPDSSRPLVQHADRVARQLGFHPSIHEFEDEVASVLSAEEPTAPGLLLLDRWALLDPARRELVKAFDQRNPAWISLLEPWNADDPECQRANGELLSAAEEALRHRRRDTRPSLRGGFDGLPTLDSFEAELPRAAQRAIYGFNDRGKQAGGKGPAAPSRGHAGHSSGRPSLRTAPGHSPPFPGEPTGTEDDPGTDDPGSTDPDISQADPAEETDS</sequence>
<dbReference type="NCBIfam" id="TIGR04276">
    <property type="entry name" value="FxsC_Cterm"/>
    <property type="match status" value="1"/>
</dbReference>
<dbReference type="NCBIfam" id="NF040588">
    <property type="entry name" value="FxsC_Nterm"/>
    <property type="match status" value="1"/>
</dbReference>
<dbReference type="InterPro" id="IPR000157">
    <property type="entry name" value="TIR_dom"/>
</dbReference>
<feature type="domain" description="TIR" evidence="2">
    <location>
        <begin position="16"/>
        <end position="110"/>
    </location>
</feature>
<evidence type="ECO:0000313" key="3">
    <source>
        <dbReference type="EMBL" id="MFC1415309.1"/>
    </source>
</evidence>
<evidence type="ECO:0000313" key="4">
    <source>
        <dbReference type="Proteomes" id="UP001592531"/>
    </source>
</evidence>